<evidence type="ECO:0000313" key="2">
    <source>
        <dbReference type="Proteomes" id="UP001557470"/>
    </source>
</evidence>
<accession>A0ABD0XLW3</accession>
<reference evidence="1 2" key="1">
    <citation type="submission" date="2024-06" db="EMBL/GenBank/DDBJ databases">
        <authorList>
            <person name="Pan Q."/>
            <person name="Wen M."/>
            <person name="Jouanno E."/>
            <person name="Zahm M."/>
            <person name="Klopp C."/>
            <person name="Cabau C."/>
            <person name="Louis A."/>
            <person name="Berthelot C."/>
            <person name="Parey E."/>
            <person name="Roest Crollius H."/>
            <person name="Montfort J."/>
            <person name="Robinson-Rechavi M."/>
            <person name="Bouchez O."/>
            <person name="Lampietro C."/>
            <person name="Lopez Roques C."/>
            <person name="Donnadieu C."/>
            <person name="Postlethwait J."/>
            <person name="Bobe J."/>
            <person name="Verreycken H."/>
            <person name="Guiguen Y."/>
        </authorList>
    </citation>
    <scope>NUCLEOTIDE SEQUENCE [LARGE SCALE GENOMIC DNA]</scope>
    <source>
        <strain evidence="1">Up_M1</strain>
        <tissue evidence="1">Testis</tissue>
    </source>
</reference>
<dbReference type="AlphaFoldDB" id="A0ABD0XLW3"/>
<name>A0ABD0XLW3_UMBPY</name>
<dbReference type="Proteomes" id="UP001557470">
    <property type="component" value="Unassembled WGS sequence"/>
</dbReference>
<evidence type="ECO:0000313" key="1">
    <source>
        <dbReference type="EMBL" id="KAL1022376.1"/>
    </source>
</evidence>
<dbReference type="EMBL" id="JAGEUA010000001">
    <property type="protein sequence ID" value="KAL1022376.1"/>
    <property type="molecule type" value="Genomic_DNA"/>
</dbReference>
<dbReference type="PANTHER" id="PTHR46791:SF11">
    <property type="entry name" value="INTEGRASE CATALYTIC DOMAIN-CONTAINING PROTEIN"/>
    <property type="match status" value="1"/>
</dbReference>
<sequence>MLPSTGSQEEVRRYLLQRLLSRLNHALEQRPFDLDYLHFVCSQDMVFFSATHLQIPQEIISALQDLHVSIQTEIEDQHPLQPTLYIQNTPGPGRPEIQIPMDMLVQLLEMGLPVTDISTLLGISAKTIYRKLSEHGVTARGLYSQLSDAELDTIVSAIKDDMPHAGYRLVKATLQGRGHRVQYHRVRSAMHRVDTAGVLCRLGQMGCVVRRKYFVPCPKSLVHIDTNHKLIR</sequence>
<dbReference type="Gene3D" id="1.10.10.60">
    <property type="entry name" value="Homeodomain-like"/>
    <property type="match status" value="1"/>
</dbReference>
<keyword evidence="2" id="KW-1185">Reference proteome</keyword>
<dbReference type="PANTHER" id="PTHR46791">
    <property type="entry name" value="EXPRESSED PROTEIN"/>
    <property type="match status" value="1"/>
</dbReference>
<protein>
    <submittedName>
        <fullName evidence="1">Uncharacterized protein</fullName>
    </submittedName>
</protein>
<organism evidence="1 2">
    <name type="scientific">Umbra pygmaea</name>
    <name type="common">Eastern mudminnow</name>
    <dbReference type="NCBI Taxonomy" id="75934"/>
    <lineage>
        <taxon>Eukaryota</taxon>
        <taxon>Metazoa</taxon>
        <taxon>Chordata</taxon>
        <taxon>Craniata</taxon>
        <taxon>Vertebrata</taxon>
        <taxon>Euteleostomi</taxon>
        <taxon>Actinopterygii</taxon>
        <taxon>Neopterygii</taxon>
        <taxon>Teleostei</taxon>
        <taxon>Protacanthopterygii</taxon>
        <taxon>Esociformes</taxon>
        <taxon>Umbridae</taxon>
        <taxon>Umbra</taxon>
    </lineage>
</organism>
<comment type="caution">
    <text evidence="1">The sequence shown here is derived from an EMBL/GenBank/DDBJ whole genome shotgun (WGS) entry which is preliminary data.</text>
</comment>
<proteinExistence type="predicted"/>
<gene>
    <name evidence="1" type="ORF">UPYG_G00025980</name>
</gene>